<dbReference type="RefSeq" id="WP_268942652.1">
    <property type="nucleotide sequence ID" value="NZ_JAPTYD010000019.1"/>
</dbReference>
<evidence type="ECO:0000313" key="3">
    <source>
        <dbReference type="Proteomes" id="UP001149822"/>
    </source>
</evidence>
<name>A0ABT4J657_9RHOB</name>
<sequence>MTKLLTPYIPYDAAETVQSYAARLSFFHTGQGTSRLLEDCGVRPARFAAGHHDEVAKFAAAVGEDISGLQAGTVRTYSRYNSFREEDFSRNVLSTHVRQFCPHCLREDGPPAEWRHRLIWCFLPIPICLRHRSSLVEVTPGDAADIRDAVACVGGLDVAETSTSYAEGGRHVAWLQARLSSSARHGWLDEQSIEQVLNASEMLGIVLEHGQGARPGRLSRQERSSASETGFGIYEEGADAVYGALDEIRRSASATAVHAGPLAMYGSLYDWLDRRSQLIAAGPVRDILREHILNHDAYAPGERLLGEPVAQRRLHSVISLATTLKVNRRRMSRLLQKLGLVPEGATDGESGRLVFPVEEVEQLIKDYETAIPLALVPEYIGGTQSQTLALYRAGVLPPVIPADAPGAVRRVIFARRVLDDLLSQIGELPPLDDTQHEKVLSIGEACQRHGGRAEDLTQAVLARKDGAFRLPGDARLHAVRVSVSGLAAARNSGRHVSDGP</sequence>
<dbReference type="InterPro" id="IPR009492">
    <property type="entry name" value="TniQ"/>
</dbReference>
<proteinExistence type="predicted"/>
<dbReference type="Proteomes" id="UP001149822">
    <property type="component" value="Unassembled WGS sequence"/>
</dbReference>
<evidence type="ECO:0000259" key="1">
    <source>
        <dbReference type="Pfam" id="PF06527"/>
    </source>
</evidence>
<dbReference type="EMBL" id="JAPTYD010000019">
    <property type="protein sequence ID" value="MCZ0962613.1"/>
    <property type="molecule type" value="Genomic_DNA"/>
</dbReference>
<keyword evidence="3" id="KW-1185">Reference proteome</keyword>
<organism evidence="2 3">
    <name type="scientific">Paracoccus benzoatiresistens</name>
    <dbReference type="NCBI Taxonomy" id="2997341"/>
    <lineage>
        <taxon>Bacteria</taxon>
        <taxon>Pseudomonadati</taxon>
        <taxon>Pseudomonadota</taxon>
        <taxon>Alphaproteobacteria</taxon>
        <taxon>Rhodobacterales</taxon>
        <taxon>Paracoccaceae</taxon>
        <taxon>Paracoccus</taxon>
    </lineage>
</organism>
<dbReference type="Pfam" id="PF06527">
    <property type="entry name" value="TniQ"/>
    <property type="match status" value="1"/>
</dbReference>
<protein>
    <submittedName>
        <fullName evidence="2">TniQ family protein</fullName>
    </submittedName>
</protein>
<reference evidence="2" key="1">
    <citation type="submission" date="2022-12" db="EMBL/GenBank/DDBJ databases">
        <title>Paracoccus sp. EF6 isolated from a lake water.</title>
        <authorList>
            <person name="Liu H."/>
        </authorList>
    </citation>
    <scope>NUCLEOTIDE SEQUENCE</scope>
    <source>
        <strain evidence="2">EF6</strain>
    </source>
</reference>
<gene>
    <name evidence="2" type="ORF">OU682_13400</name>
</gene>
<feature type="domain" description="TniQ" evidence="1">
    <location>
        <begin position="12"/>
        <end position="135"/>
    </location>
</feature>
<accession>A0ABT4J657</accession>
<comment type="caution">
    <text evidence="2">The sequence shown here is derived from an EMBL/GenBank/DDBJ whole genome shotgun (WGS) entry which is preliminary data.</text>
</comment>
<evidence type="ECO:0000313" key="2">
    <source>
        <dbReference type="EMBL" id="MCZ0962613.1"/>
    </source>
</evidence>